<accession>A0A1W6N2G6</accession>
<dbReference type="Proteomes" id="UP000237351">
    <property type="component" value="Chromosome"/>
</dbReference>
<gene>
    <name evidence="1" type="ORF">GQ61_00030</name>
</gene>
<name>A0A1W6N2G6_9PROT</name>
<reference evidence="1 2" key="1">
    <citation type="submission" date="2014-06" db="EMBL/GenBank/DDBJ databases">
        <title>The genome of the endonuclear symbiont Nucleicultrix amoebiphila.</title>
        <authorList>
            <person name="Schulz F."/>
            <person name="Horn M."/>
        </authorList>
    </citation>
    <scope>NUCLEOTIDE SEQUENCE [LARGE SCALE GENOMIC DNA]</scope>
    <source>
        <strain evidence="1 2">FS5</strain>
    </source>
</reference>
<organism evidence="1 2">
    <name type="scientific">Candidatus Nucleicultrix amoebiphila FS5</name>
    <dbReference type="NCBI Taxonomy" id="1414854"/>
    <lineage>
        <taxon>Bacteria</taxon>
        <taxon>Pseudomonadati</taxon>
        <taxon>Pseudomonadota</taxon>
        <taxon>Alphaproteobacteria</taxon>
        <taxon>Holosporales</taxon>
        <taxon>Candidatus Nucleicultricaceae</taxon>
        <taxon>Candidatus Nucleicultrix</taxon>
    </lineage>
</organism>
<evidence type="ECO:0000313" key="1">
    <source>
        <dbReference type="EMBL" id="ARN84005.1"/>
    </source>
</evidence>
<proteinExistence type="predicted"/>
<keyword evidence="2" id="KW-1185">Reference proteome</keyword>
<dbReference type="RefSeq" id="WP_085783345.1">
    <property type="nucleotide sequence ID" value="NZ_CP008743.1"/>
</dbReference>
<dbReference type="EMBL" id="CP008743">
    <property type="protein sequence ID" value="ARN84005.1"/>
    <property type="molecule type" value="Genomic_DNA"/>
</dbReference>
<sequence length="182" mass="21285">MLHSQEKIGKNFWNEVDKNRLEVAYQAGISLKEISTLLGRTYQSINKALDRSKIREKAKVGIFFRCRTSRTKIHKKTLYEVQQDPDIWLLLQKRVQYSMRKGGSNSRRNLHKVDLWTHMDIVLEFLRSRGFDVRKPLVHVENIEPVYFLNGKPSTGLSILLLANRLRILDHKQPFLVSGVTQ</sequence>
<protein>
    <submittedName>
        <fullName evidence="1">Uncharacterized protein</fullName>
    </submittedName>
</protein>
<dbReference type="AlphaFoldDB" id="A0A1W6N2G6"/>
<evidence type="ECO:0000313" key="2">
    <source>
        <dbReference type="Proteomes" id="UP000237351"/>
    </source>
</evidence>
<dbReference type="KEGG" id="naf:GQ61_00030"/>